<dbReference type="Gene3D" id="2.70.50.70">
    <property type="match status" value="1"/>
</dbReference>
<evidence type="ECO:0008006" key="4">
    <source>
        <dbReference type="Google" id="ProtNLM"/>
    </source>
</evidence>
<proteinExistence type="predicted"/>
<gene>
    <name evidence="2" type="ORF">Q9L58_004691</name>
</gene>
<dbReference type="PANTHER" id="PTHR36182:SF1">
    <property type="entry name" value="PROTEIN, PUTATIVE (AFU_ORTHOLOGUE AFUA_6G10930)-RELATED"/>
    <property type="match status" value="1"/>
</dbReference>
<reference evidence="2 3" key="1">
    <citation type="submission" date="2024-02" db="EMBL/GenBank/DDBJ databases">
        <title>Discinaceae phylogenomics.</title>
        <authorList>
            <person name="Dirks A.C."/>
            <person name="James T.Y."/>
        </authorList>
    </citation>
    <scope>NUCLEOTIDE SEQUENCE [LARGE SCALE GENOMIC DNA]</scope>
    <source>
        <strain evidence="2 3">ACD0624</strain>
    </source>
</reference>
<dbReference type="EMBL" id="JBBBZM010000052">
    <property type="protein sequence ID" value="KAL0636344.1"/>
    <property type="molecule type" value="Genomic_DNA"/>
</dbReference>
<dbReference type="PANTHER" id="PTHR36182">
    <property type="entry name" value="PROTEIN, PUTATIVE (AFU_ORTHOLOGUE AFUA_6G10930)-RELATED"/>
    <property type="match status" value="1"/>
</dbReference>
<protein>
    <recommendedName>
        <fullName evidence="4">Lytic polysaccharide monooxygenase</fullName>
    </recommendedName>
</protein>
<name>A0ABR3GKA6_9PEZI</name>
<evidence type="ECO:0000313" key="2">
    <source>
        <dbReference type="EMBL" id="KAL0636344.1"/>
    </source>
</evidence>
<keyword evidence="1" id="KW-0732">Signal</keyword>
<feature type="signal peptide" evidence="1">
    <location>
        <begin position="1"/>
        <end position="26"/>
    </location>
</feature>
<keyword evidence="3" id="KW-1185">Reference proteome</keyword>
<comment type="caution">
    <text evidence="2">The sequence shown here is derived from an EMBL/GenBank/DDBJ whole genome shotgun (WGS) entry which is preliminary data.</text>
</comment>
<feature type="chain" id="PRO_5045045091" description="Lytic polysaccharide monooxygenase" evidence="1">
    <location>
        <begin position="27"/>
        <end position="226"/>
    </location>
</feature>
<evidence type="ECO:0000313" key="3">
    <source>
        <dbReference type="Proteomes" id="UP001447188"/>
    </source>
</evidence>
<dbReference type="Proteomes" id="UP001447188">
    <property type="component" value="Unassembled WGS sequence"/>
</dbReference>
<organism evidence="2 3">
    <name type="scientific">Discina gigas</name>
    <dbReference type="NCBI Taxonomy" id="1032678"/>
    <lineage>
        <taxon>Eukaryota</taxon>
        <taxon>Fungi</taxon>
        <taxon>Dikarya</taxon>
        <taxon>Ascomycota</taxon>
        <taxon>Pezizomycotina</taxon>
        <taxon>Pezizomycetes</taxon>
        <taxon>Pezizales</taxon>
        <taxon>Discinaceae</taxon>
        <taxon>Discina</taxon>
    </lineage>
</organism>
<accession>A0ABR3GKA6</accession>
<sequence>MFNTKNLSFYALAAWWSIVSISAVQAHILMKKPTSLGYRGNQYVTSADYDLNFPIKGPQFPCKLFHKDNARGAGRSVETWPAGSTQSFSLEGAAIHGGGSCQASLSYDNGGTFKVLKSWIGSCPVENGGTFSFLVPKTAASGDALFAWTWFNKIGNREMYMNCAQVTITGGGSGLGTEYPRTFVAQIGTNECTVPEGIAVEFPHPGAVVQRGDGNKSAPPKGVDCV</sequence>
<evidence type="ECO:0000256" key="1">
    <source>
        <dbReference type="SAM" id="SignalP"/>
    </source>
</evidence>